<sequence length="69" mass="7370">MAHAETSMSDQPRPLADIAREAVQRTFLDLTGQPLEPDHAAALVEAAFDAIGDATVRHLAVFEDVEAVA</sequence>
<protein>
    <submittedName>
        <fullName evidence="1">Uncharacterized protein</fullName>
    </submittedName>
</protein>
<proteinExistence type="predicted"/>
<dbReference type="AlphaFoldDB" id="A0A2N9ASE2"/>
<dbReference type="Proteomes" id="UP000233769">
    <property type="component" value="Chromosome tk0001"/>
</dbReference>
<name>A0A2N9ASE2_METEX</name>
<accession>A0A2N9ASE2</accession>
<organism evidence="1 2">
    <name type="scientific">Methylorubrum extorquens</name>
    <name type="common">Methylobacterium dichloromethanicum</name>
    <name type="synonym">Methylobacterium extorquens</name>
    <dbReference type="NCBI Taxonomy" id="408"/>
    <lineage>
        <taxon>Bacteria</taxon>
        <taxon>Pseudomonadati</taxon>
        <taxon>Pseudomonadota</taxon>
        <taxon>Alphaproteobacteria</taxon>
        <taxon>Hyphomicrobiales</taxon>
        <taxon>Methylobacteriaceae</taxon>
        <taxon>Methylorubrum</taxon>
    </lineage>
</organism>
<evidence type="ECO:0000313" key="2">
    <source>
        <dbReference type="Proteomes" id="UP000233769"/>
    </source>
</evidence>
<evidence type="ECO:0000313" key="1">
    <source>
        <dbReference type="EMBL" id="SOR30297.1"/>
    </source>
</evidence>
<dbReference type="EMBL" id="LT962688">
    <property type="protein sequence ID" value="SOR30297.1"/>
    <property type="molecule type" value="Genomic_DNA"/>
</dbReference>
<reference evidence="2" key="1">
    <citation type="submission" date="2017-10" db="EMBL/GenBank/DDBJ databases">
        <authorList>
            <person name="Regsiter A."/>
            <person name="William W."/>
        </authorList>
    </citation>
    <scope>NUCLEOTIDE SEQUENCE [LARGE SCALE GENOMIC DNA]</scope>
</reference>
<gene>
    <name evidence="1" type="ORF">TK0001_3695</name>
</gene>